<name>A0A1C4XW98_9ACTN</name>
<feature type="region of interest" description="Disordered" evidence="1">
    <location>
        <begin position="46"/>
        <end position="66"/>
    </location>
</feature>
<keyword evidence="2" id="KW-0812">Transmembrane</keyword>
<dbReference type="RefSeq" id="WP_091609144.1">
    <property type="nucleotide sequence ID" value="NZ_FMCX01000003.1"/>
</dbReference>
<evidence type="ECO:0000313" key="4">
    <source>
        <dbReference type="Proteomes" id="UP000199504"/>
    </source>
</evidence>
<evidence type="ECO:0000313" key="3">
    <source>
        <dbReference type="EMBL" id="SCF12734.1"/>
    </source>
</evidence>
<keyword evidence="2" id="KW-1133">Transmembrane helix</keyword>
<accession>A0A1C4XW98</accession>
<proteinExistence type="predicted"/>
<evidence type="ECO:0000256" key="1">
    <source>
        <dbReference type="SAM" id="MobiDB-lite"/>
    </source>
</evidence>
<protein>
    <submittedName>
        <fullName evidence="3">Uncharacterized protein</fullName>
    </submittedName>
</protein>
<dbReference type="AlphaFoldDB" id="A0A1C4XW98"/>
<organism evidence="3 4">
    <name type="scientific">Micromonospora mirobrigensis</name>
    <dbReference type="NCBI Taxonomy" id="262898"/>
    <lineage>
        <taxon>Bacteria</taxon>
        <taxon>Bacillati</taxon>
        <taxon>Actinomycetota</taxon>
        <taxon>Actinomycetes</taxon>
        <taxon>Micromonosporales</taxon>
        <taxon>Micromonosporaceae</taxon>
        <taxon>Micromonospora</taxon>
    </lineage>
</organism>
<evidence type="ECO:0000256" key="2">
    <source>
        <dbReference type="SAM" id="Phobius"/>
    </source>
</evidence>
<feature type="transmembrane region" description="Helical" evidence="2">
    <location>
        <begin position="12"/>
        <end position="35"/>
    </location>
</feature>
<keyword evidence="4" id="KW-1185">Reference proteome</keyword>
<keyword evidence="2" id="KW-0472">Membrane</keyword>
<reference evidence="4" key="1">
    <citation type="submission" date="2016-06" db="EMBL/GenBank/DDBJ databases">
        <authorList>
            <person name="Varghese N."/>
            <person name="Submissions Spin"/>
        </authorList>
    </citation>
    <scope>NUCLEOTIDE SEQUENCE [LARGE SCALE GENOMIC DNA]</scope>
    <source>
        <strain evidence="4">DSM 44830</strain>
    </source>
</reference>
<dbReference type="Proteomes" id="UP000199504">
    <property type="component" value="Unassembled WGS sequence"/>
</dbReference>
<gene>
    <name evidence="3" type="ORF">GA0070564_103380</name>
</gene>
<sequence>MAGDAGSGAVRELLVVLALAGAGLLLAMVAAFAPWHPTPGVTAPAGVVGLHLPGAPPTPPAGTTTG</sequence>
<dbReference type="EMBL" id="FMCX01000003">
    <property type="protein sequence ID" value="SCF12734.1"/>
    <property type="molecule type" value="Genomic_DNA"/>
</dbReference>